<gene>
    <name evidence="2" type="ORF">MNBD_GAMMA11-2454</name>
</gene>
<keyword evidence="1" id="KW-0812">Transmembrane</keyword>
<reference evidence="2" key="1">
    <citation type="submission" date="2018-06" db="EMBL/GenBank/DDBJ databases">
        <authorList>
            <person name="Zhirakovskaya E."/>
        </authorList>
    </citation>
    <scope>NUCLEOTIDE SEQUENCE</scope>
</reference>
<keyword evidence="1" id="KW-0472">Membrane</keyword>
<dbReference type="EMBL" id="UOFG01000272">
    <property type="protein sequence ID" value="VAW66382.1"/>
    <property type="molecule type" value="Genomic_DNA"/>
</dbReference>
<accession>A0A3B0XT45</accession>
<keyword evidence="1" id="KW-1133">Transmembrane helix</keyword>
<feature type="transmembrane region" description="Helical" evidence="1">
    <location>
        <begin position="158"/>
        <end position="179"/>
    </location>
</feature>
<feature type="transmembrane region" description="Helical" evidence="1">
    <location>
        <begin position="78"/>
        <end position="100"/>
    </location>
</feature>
<feature type="transmembrane region" description="Helical" evidence="1">
    <location>
        <begin position="36"/>
        <end position="58"/>
    </location>
</feature>
<proteinExistence type="predicted"/>
<sequence length="186" mass="21439">MIQVDLPAALAIGQVFALLSQNYLRKEKEYYTSKPLGLLNFYFACGFVPGGLYLISAYPAWEIMYKTGWLDVPFDNPAVAYFTVIFVILMVLLGNVGYIFAHWCYRTAKDRLVPWTTALALFLTFLPFMVDWGVWMKIGTYNEVSQGGGYSFWDPPFFYGWLIIISWLVMTTVAAGFWFKKKVDKY</sequence>
<feature type="transmembrane region" description="Helical" evidence="1">
    <location>
        <begin position="112"/>
        <end position="138"/>
    </location>
</feature>
<evidence type="ECO:0000313" key="2">
    <source>
        <dbReference type="EMBL" id="VAW66382.1"/>
    </source>
</evidence>
<evidence type="ECO:0000256" key="1">
    <source>
        <dbReference type="SAM" id="Phobius"/>
    </source>
</evidence>
<name>A0A3B0XT45_9ZZZZ</name>
<organism evidence="2">
    <name type="scientific">hydrothermal vent metagenome</name>
    <dbReference type="NCBI Taxonomy" id="652676"/>
    <lineage>
        <taxon>unclassified sequences</taxon>
        <taxon>metagenomes</taxon>
        <taxon>ecological metagenomes</taxon>
    </lineage>
</organism>
<dbReference type="AlphaFoldDB" id="A0A3B0XT45"/>
<protein>
    <submittedName>
        <fullName evidence="2">Uncharacterized protein</fullName>
    </submittedName>
</protein>